<dbReference type="SUPFAM" id="SSF52540">
    <property type="entry name" value="P-loop containing nucleoside triphosphate hydrolases"/>
    <property type="match status" value="1"/>
</dbReference>
<dbReference type="PROSITE" id="PS50837">
    <property type="entry name" value="NACHT"/>
    <property type="match status" value="1"/>
</dbReference>
<dbReference type="Proteomes" id="UP000008065">
    <property type="component" value="Unassembled WGS sequence"/>
</dbReference>
<dbReference type="InterPro" id="IPR056884">
    <property type="entry name" value="NPHP3-like_N"/>
</dbReference>
<evidence type="ECO:0000256" key="2">
    <source>
        <dbReference type="PROSITE-ProRule" id="PRU00023"/>
    </source>
</evidence>
<feature type="repeat" description="ANK" evidence="2">
    <location>
        <begin position="915"/>
        <end position="947"/>
    </location>
</feature>
<dbReference type="Gene3D" id="3.40.50.300">
    <property type="entry name" value="P-loop containing nucleotide triphosphate hydrolases"/>
    <property type="match status" value="1"/>
</dbReference>
<evidence type="ECO:0000313" key="5">
    <source>
        <dbReference type="EMBL" id="EGO56070.1"/>
    </source>
</evidence>
<dbReference type="InterPro" id="IPR002110">
    <property type="entry name" value="Ankyrin_rpt"/>
</dbReference>
<dbReference type="SMART" id="SM00248">
    <property type="entry name" value="ANK"/>
    <property type="match status" value="7"/>
</dbReference>
<feature type="region of interest" description="Disordered" evidence="3">
    <location>
        <begin position="1271"/>
        <end position="1306"/>
    </location>
</feature>
<dbReference type="Pfam" id="PF24883">
    <property type="entry name" value="NPHP3_N"/>
    <property type="match status" value="1"/>
</dbReference>
<feature type="domain" description="NACHT" evidence="4">
    <location>
        <begin position="282"/>
        <end position="412"/>
    </location>
</feature>
<dbReference type="PROSITE" id="PS50088">
    <property type="entry name" value="ANK_REPEAT"/>
    <property type="match status" value="4"/>
</dbReference>
<dbReference type="SUPFAM" id="SSF48403">
    <property type="entry name" value="Ankyrin repeat"/>
    <property type="match status" value="1"/>
</dbReference>
<gene>
    <name evidence="5" type="ORF">NEUTE1DRAFT_130153</name>
</gene>
<name>F8MRG1_NEUT8</name>
<reference evidence="6" key="1">
    <citation type="journal article" date="2011" name="Genetics">
        <title>Massive changes in genome architecture accompany the transition to self-fertility in the filamentous fungus Neurospora tetrasperma.</title>
        <authorList>
            <person name="Ellison C.E."/>
            <person name="Stajich J.E."/>
            <person name="Jacobson D.J."/>
            <person name="Natvig D.O."/>
            <person name="Lapidus A."/>
            <person name="Foster B."/>
            <person name="Aerts A."/>
            <person name="Riley R."/>
            <person name="Lindquist E.A."/>
            <person name="Grigoriev I.V."/>
            <person name="Taylor J.W."/>
        </authorList>
    </citation>
    <scope>NUCLEOTIDE SEQUENCE [LARGE SCALE GENOMIC DNA]</scope>
    <source>
        <strain evidence="6">FGSC 2508 / P0657</strain>
    </source>
</reference>
<feature type="repeat" description="ANK" evidence="2">
    <location>
        <begin position="945"/>
        <end position="977"/>
    </location>
</feature>
<dbReference type="EMBL" id="GL891305">
    <property type="protein sequence ID" value="EGO56070.1"/>
    <property type="molecule type" value="Genomic_DNA"/>
</dbReference>
<evidence type="ECO:0000259" key="4">
    <source>
        <dbReference type="PROSITE" id="PS50837"/>
    </source>
</evidence>
<dbReference type="InterPro" id="IPR036770">
    <property type="entry name" value="Ankyrin_rpt-contain_sf"/>
</dbReference>
<dbReference type="KEGG" id="nte:NEUTE1DRAFT130153"/>
<dbReference type="Pfam" id="PF12796">
    <property type="entry name" value="Ank_2"/>
    <property type="match status" value="3"/>
</dbReference>
<dbReference type="InterPro" id="IPR007111">
    <property type="entry name" value="NACHT_NTPase"/>
</dbReference>
<dbReference type="GeneID" id="20825387"/>
<proteinExistence type="predicted"/>
<keyword evidence="1" id="KW-0677">Repeat</keyword>
<evidence type="ECO:0000256" key="1">
    <source>
        <dbReference type="ARBA" id="ARBA00022737"/>
    </source>
</evidence>
<protein>
    <recommendedName>
        <fullName evidence="4">NACHT domain-containing protein</fullName>
    </recommendedName>
</protein>
<feature type="compositionally biased region" description="Acidic residues" evidence="3">
    <location>
        <begin position="1293"/>
        <end position="1306"/>
    </location>
</feature>
<sequence>MPQSQHPDGFTRALAKFKKGLDPRIAHDFPISTLEDVRDLADKIQLEQGPQGKLRHLQRLEPFIEAMTQLGAVIEVFTNASELICFIWGPIKFLLMLAKTHLDSLNKLLEAYGKIASSISGLERYKEAFQSHPPLAKVLEDYYSDILNFHERAIEVFTRPNWKMLFDAAWKRFDSKFGPILQSLDSRRALLDSEKASATLYEIHQALEEIKENGREQADMKRLVEEMKHEQLKELIKKRLDPPNYLQHHEQLLRKKAADSGQWIFADPRYRVWHNSNLSGSRILYVHGKPGGGKSTLMSTVIERLLGNKTAGAAVAFFYFRQLQEDKNTSRGNLDNLLRALLYQLIDQDPDLTDSITNMSRNDQLRLSSTKEWKDLVCKAAGTQATLYLVLDGLDECQSEEEEDIIEWLLGLSQFVLGLRVIVAGQRDNVTDRLLSSQPSISLDTSTEHHRDITAYCQKGSKKICRDFDAEPSLENTIIELVSRGAKGMFLYAKIVLEHLLDQTSVHDLEEQLKPGVFPDSLEEAYKKVDERVFEKSARPRSAAASEILSYVISCQRTLFWREIQAFFCIDASKGEVVHKKLMIKSYKELCSSFLDSNSLNKNYTGPEDEVVLVHETAREFLIRKNRVNIHGLNSRLSMFCFQYLTSPPFTLGVSDEDVLSHAKKGYYALQDYTVQYWFDHVLECINSFDPISDRDKCQEVFNLARIFLKSYGNREKMAELLQAETYTEFTDAMTQYLPAHGRERNSFLCIEIRTESLRQKIAKLDFETFTVEEQRVFGNLHGSRTLYKCSKPWCELFKGGLASEANRRKHIDEHEFPHRCAYHDCMGFKLGFSTEDELQRHNTKWHTQKDDTNSFPIFPKLKLSSSSAEDSMSSDMESSLHEACRRGNIERVRQLLNSGTGKKEIDSGEKTGYPWRRPLDIAAEMGRKEICDLLISNGADVDISHGAPLREAAKEGHLAVCKLLISNGASVNVDDGRPLREAARKGHLEICEFLISKGAFVNIGYEEPFRAAAGNGQLAICELLIQRGADIKSMGWIQSLHDAAQNGHINIIDLLLHREGIKPNKSLQSPTAAEAAAARGQIPVLRFMQASGKVDMSMSVNLLRSACQNISTSSDTARYVLSNGHADQADEKCIWMTLDAVTGSRTKEFIDEVEFTFDMLLSTANPVLSDVLRLRKELGYKREIRLKKSKFGSPRRHKTRRDQPRQQRLREKRRPFLISIMEYPKWRINDYTWFRFMKTRKDFEMELDDELKEVVNKFVKRIEDNRSTKIFTDEPEVEGKGGPMETTRETDENMDEEMDEKDDLS</sequence>
<keyword evidence="6" id="KW-1185">Reference proteome</keyword>
<dbReference type="RefSeq" id="XP_009851714.1">
    <property type="nucleotide sequence ID" value="XM_009853412.1"/>
</dbReference>
<dbReference type="PROSITE" id="PS50297">
    <property type="entry name" value="ANK_REP_REGION"/>
    <property type="match status" value="3"/>
</dbReference>
<accession>F8MRG1</accession>
<dbReference type="InterPro" id="IPR027417">
    <property type="entry name" value="P-loop_NTPase"/>
</dbReference>
<feature type="repeat" description="ANK" evidence="2">
    <location>
        <begin position="975"/>
        <end position="1007"/>
    </location>
</feature>
<organism evidence="5 6">
    <name type="scientific">Neurospora tetrasperma (strain FGSC 2508 / ATCC MYA-4615 / P0657)</name>
    <dbReference type="NCBI Taxonomy" id="510951"/>
    <lineage>
        <taxon>Eukaryota</taxon>
        <taxon>Fungi</taxon>
        <taxon>Dikarya</taxon>
        <taxon>Ascomycota</taxon>
        <taxon>Pezizomycotina</taxon>
        <taxon>Sordariomycetes</taxon>
        <taxon>Sordariomycetidae</taxon>
        <taxon>Sordariales</taxon>
        <taxon>Sordariaceae</taxon>
        <taxon>Neurospora</taxon>
    </lineage>
</organism>
<dbReference type="Pfam" id="PF24809">
    <property type="entry name" value="DUF7708"/>
    <property type="match status" value="1"/>
</dbReference>
<dbReference type="PANTHER" id="PTHR10039">
    <property type="entry name" value="AMELOGENIN"/>
    <property type="match status" value="1"/>
</dbReference>
<keyword evidence="2" id="KW-0040">ANK repeat</keyword>
<evidence type="ECO:0000313" key="6">
    <source>
        <dbReference type="Proteomes" id="UP000008065"/>
    </source>
</evidence>
<dbReference type="VEuPathDB" id="FungiDB:NEUTE1DRAFT_130153"/>
<dbReference type="Gene3D" id="1.25.40.20">
    <property type="entry name" value="Ankyrin repeat-containing domain"/>
    <property type="match status" value="2"/>
</dbReference>
<feature type="repeat" description="ANK" evidence="2">
    <location>
        <begin position="876"/>
        <end position="908"/>
    </location>
</feature>
<evidence type="ECO:0000256" key="3">
    <source>
        <dbReference type="SAM" id="MobiDB-lite"/>
    </source>
</evidence>
<dbReference type="PANTHER" id="PTHR10039:SF14">
    <property type="entry name" value="NACHT DOMAIN-CONTAINING PROTEIN"/>
    <property type="match status" value="1"/>
</dbReference>
<dbReference type="InterPro" id="IPR056125">
    <property type="entry name" value="DUF7708"/>
</dbReference>
<dbReference type="HOGENOM" id="CLU_002406_2_0_1"/>
<dbReference type="OrthoDB" id="4579555at2759"/>